<dbReference type="OrthoDB" id="9789139at2"/>
<dbReference type="SUPFAM" id="SSF52141">
    <property type="entry name" value="Uracil-DNA glycosylase-like"/>
    <property type="match status" value="1"/>
</dbReference>
<dbReference type="InterPro" id="IPR047124">
    <property type="entry name" value="HI_0220.2"/>
</dbReference>
<protein>
    <submittedName>
        <fullName evidence="2">Uracil-DNA glycosylase family protein</fullName>
    </submittedName>
</protein>
<reference evidence="2 3" key="1">
    <citation type="submission" date="2019-07" db="EMBL/GenBank/DDBJ databases">
        <title>Draft genome for Aliikangiella sp. M105.</title>
        <authorList>
            <person name="Wang G."/>
        </authorList>
    </citation>
    <scope>NUCLEOTIDE SEQUENCE [LARGE SCALE GENOMIC DNA]</scope>
    <source>
        <strain evidence="2 3">M105</strain>
    </source>
</reference>
<dbReference type="InterPro" id="IPR036895">
    <property type="entry name" value="Uracil-DNA_glycosylase-like_sf"/>
</dbReference>
<dbReference type="AlphaFoldDB" id="A0A545U7N9"/>
<comment type="caution">
    <text evidence="2">The sequence shown here is derived from an EMBL/GenBank/DDBJ whole genome shotgun (WGS) entry which is preliminary data.</text>
</comment>
<feature type="domain" description="Uracil-DNA glycosylase-like" evidence="1">
    <location>
        <begin position="32"/>
        <end position="189"/>
    </location>
</feature>
<dbReference type="PANTHER" id="PTHR42160:SF1">
    <property type="entry name" value="URACIL-DNA GLYCOSYLASE SUPERFAMILY PROTEIN"/>
    <property type="match status" value="1"/>
</dbReference>
<keyword evidence="3" id="KW-1185">Reference proteome</keyword>
<dbReference type="SMART" id="SM00986">
    <property type="entry name" value="UDG"/>
    <property type="match status" value="1"/>
</dbReference>
<dbReference type="SMART" id="SM00987">
    <property type="entry name" value="UreE_C"/>
    <property type="match status" value="1"/>
</dbReference>
<dbReference type="CDD" id="cd10033">
    <property type="entry name" value="UDG_like"/>
    <property type="match status" value="1"/>
</dbReference>
<dbReference type="Proteomes" id="UP000315439">
    <property type="component" value="Unassembled WGS sequence"/>
</dbReference>
<dbReference type="PANTHER" id="PTHR42160">
    <property type="entry name" value="URACIL-DNA GLYCOSYLASE SUPERFAMILY PROTEIN"/>
    <property type="match status" value="1"/>
</dbReference>
<name>A0A545U7N9_9GAMM</name>
<dbReference type="InterPro" id="IPR005122">
    <property type="entry name" value="Uracil-DNA_glycosylase-like"/>
</dbReference>
<dbReference type="EMBL" id="VIKS01000012">
    <property type="protein sequence ID" value="TQV85423.1"/>
    <property type="molecule type" value="Genomic_DNA"/>
</dbReference>
<dbReference type="Pfam" id="PF03167">
    <property type="entry name" value="UDG"/>
    <property type="match status" value="1"/>
</dbReference>
<gene>
    <name evidence="2" type="ORF">FLL46_19860</name>
</gene>
<proteinExistence type="predicted"/>
<dbReference type="RefSeq" id="WP_142933100.1">
    <property type="nucleotide sequence ID" value="NZ_ML660168.1"/>
</dbReference>
<organism evidence="2 3">
    <name type="scientific">Aliikangiella coralliicola</name>
    <dbReference type="NCBI Taxonomy" id="2592383"/>
    <lineage>
        <taxon>Bacteria</taxon>
        <taxon>Pseudomonadati</taxon>
        <taxon>Pseudomonadota</taxon>
        <taxon>Gammaproteobacteria</taxon>
        <taxon>Oceanospirillales</taxon>
        <taxon>Pleioneaceae</taxon>
        <taxon>Aliikangiella</taxon>
    </lineage>
</organism>
<sequence length="196" mass="22185">MKSLAVQLDTLKSEISQCRLCESNLPLGPNPVFRASVSAKILIAAQAPGTRVHETGIPFNDPSGVRLRDWLGVDDDTFYDASKIAIIPMGFCYPGKGKSGDLPPRLECSQTWHKKLLPLLPNIQLTLTIGQYSQRYYLGKNMKRNLTETVRAWKEFAPDIIPLPHPSPRNNIWLKKNPWFEREIVGHLKQRVNTLI</sequence>
<evidence type="ECO:0000259" key="1">
    <source>
        <dbReference type="SMART" id="SM00986"/>
    </source>
</evidence>
<dbReference type="Gene3D" id="3.40.470.10">
    <property type="entry name" value="Uracil-DNA glycosylase-like domain"/>
    <property type="match status" value="1"/>
</dbReference>
<evidence type="ECO:0000313" key="3">
    <source>
        <dbReference type="Proteomes" id="UP000315439"/>
    </source>
</evidence>
<evidence type="ECO:0000313" key="2">
    <source>
        <dbReference type="EMBL" id="TQV85423.1"/>
    </source>
</evidence>
<accession>A0A545U7N9</accession>